<accession>A0AA39TIF5</accession>
<keyword evidence="2" id="KW-1185">Reference proteome</keyword>
<reference evidence="1" key="2">
    <citation type="submission" date="2023-06" db="EMBL/GenBank/DDBJ databases">
        <authorList>
            <person name="Swenson N.G."/>
            <person name="Wegrzyn J.L."/>
            <person name="Mcevoy S.L."/>
        </authorList>
    </citation>
    <scope>NUCLEOTIDE SEQUENCE</scope>
    <source>
        <strain evidence="1">NS2018</strain>
        <tissue evidence="1">Leaf</tissue>
    </source>
</reference>
<dbReference type="EMBL" id="JAUESC010000002">
    <property type="protein sequence ID" value="KAK0605804.1"/>
    <property type="molecule type" value="Genomic_DNA"/>
</dbReference>
<evidence type="ECO:0000313" key="2">
    <source>
        <dbReference type="Proteomes" id="UP001168877"/>
    </source>
</evidence>
<name>A0AA39TIF5_ACESA</name>
<gene>
    <name evidence="1" type="ORF">LWI29_030902</name>
</gene>
<evidence type="ECO:0000313" key="1">
    <source>
        <dbReference type="EMBL" id="KAK0605804.1"/>
    </source>
</evidence>
<sequence length="151" mass="16045">MFEDDGFDLGLGDGVGGDGARFNGCRGWFRTSIFSVAKDTSEFVEEILVCEVDSSEFVVWEADRSKLLVSTAAGNLVWEADKSDKSDKSELVVGTAAGNMVWEADKSDKSDKSELVVCTAAGTALGTVAGDNQRLAAVSTHGDVPHRSKPH</sequence>
<reference evidence="1" key="1">
    <citation type="journal article" date="2022" name="Plant J.">
        <title>Strategies of tolerance reflected in two North American maple genomes.</title>
        <authorList>
            <person name="McEvoy S.L."/>
            <person name="Sezen U.U."/>
            <person name="Trouern-Trend A."/>
            <person name="McMahon S.M."/>
            <person name="Schaberg P.G."/>
            <person name="Yang J."/>
            <person name="Wegrzyn J.L."/>
            <person name="Swenson N.G."/>
        </authorList>
    </citation>
    <scope>NUCLEOTIDE SEQUENCE</scope>
    <source>
        <strain evidence="1">NS2018</strain>
    </source>
</reference>
<proteinExistence type="predicted"/>
<dbReference type="AlphaFoldDB" id="A0AA39TIF5"/>
<dbReference type="Proteomes" id="UP001168877">
    <property type="component" value="Unassembled WGS sequence"/>
</dbReference>
<protein>
    <submittedName>
        <fullName evidence="1">Uncharacterized protein</fullName>
    </submittedName>
</protein>
<comment type="caution">
    <text evidence="1">The sequence shown here is derived from an EMBL/GenBank/DDBJ whole genome shotgun (WGS) entry which is preliminary data.</text>
</comment>
<organism evidence="1 2">
    <name type="scientific">Acer saccharum</name>
    <name type="common">Sugar maple</name>
    <dbReference type="NCBI Taxonomy" id="4024"/>
    <lineage>
        <taxon>Eukaryota</taxon>
        <taxon>Viridiplantae</taxon>
        <taxon>Streptophyta</taxon>
        <taxon>Embryophyta</taxon>
        <taxon>Tracheophyta</taxon>
        <taxon>Spermatophyta</taxon>
        <taxon>Magnoliopsida</taxon>
        <taxon>eudicotyledons</taxon>
        <taxon>Gunneridae</taxon>
        <taxon>Pentapetalae</taxon>
        <taxon>rosids</taxon>
        <taxon>malvids</taxon>
        <taxon>Sapindales</taxon>
        <taxon>Sapindaceae</taxon>
        <taxon>Hippocastanoideae</taxon>
        <taxon>Acereae</taxon>
        <taxon>Acer</taxon>
    </lineage>
</organism>